<evidence type="ECO:0000313" key="4">
    <source>
        <dbReference type="Proteomes" id="UP000179807"/>
    </source>
</evidence>
<feature type="compositionally biased region" description="Basic and acidic residues" evidence="1">
    <location>
        <begin position="190"/>
        <end position="201"/>
    </location>
</feature>
<feature type="compositionally biased region" description="Low complexity" evidence="1">
    <location>
        <begin position="457"/>
        <end position="484"/>
    </location>
</feature>
<gene>
    <name evidence="3" type="ORF">TRFO_11410</name>
</gene>
<feature type="region of interest" description="Disordered" evidence="1">
    <location>
        <begin position="455"/>
        <end position="514"/>
    </location>
</feature>
<organism evidence="3 4">
    <name type="scientific">Tritrichomonas foetus</name>
    <dbReference type="NCBI Taxonomy" id="1144522"/>
    <lineage>
        <taxon>Eukaryota</taxon>
        <taxon>Metamonada</taxon>
        <taxon>Parabasalia</taxon>
        <taxon>Tritrichomonadida</taxon>
        <taxon>Tritrichomonadidae</taxon>
        <taxon>Tritrichomonas</taxon>
    </lineage>
</organism>
<feature type="compositionally biased region" description="Acidic residues" evidence="1">
    <location>
        <begin position="492"/>
        <end position="502"/>
    </location>
</feature>
<evidence type="ECO:0000259" key="2">
    <source>
        <dbReference type="PROSITE" id="PS51840"/>
    </source>
</evidence>
<dbReference type="InterPro" id="IPR019448">
    <property type="entry name" value="NT-C2"/>
</dbReference>
<feature type="compositionally biased region" description="Polar residues" evidence="1">
    <location>
        <begin position="203"/>
        <end position="212"/>
    </location>
</feature>
<protein>
    <recommendedName>
        <fullName evidence="2">C2 NT-type domain-containing protein</fullName>
    </recommendedName>
</protein>
<feature type="domain" description="C2 NT-type" evidence="2">
    <location>
        <begin position="8"/>
        <end position="144"/>
    </location>
</feature>
<dbReference type="Pfam" id="PF10358">
    <property type="entry name" value="NT-C2"/>
    <property type="match status" value="1"/>
</dbReference>
<dbReference type="OrthoDB" id="10601485at2759"/>
<evidence type="ECO:0000256" key="1">
    <source>
        <dbReference type="SAM" id="MobiDB-lite"/>
    </source>
</evidence>
<evidence type="ECO:0000313" key="3">
    <source>
        <dbReference type="EMBL" id="OHS94121.1"/>
    </source>
</evidence>
<sequence length="640" mass="73166">MLKSLKIFMFSKWEKESCIVKFTVHTVDINRNLEDQFKLSWKRGKYKGATSRVIAMNSLLTFNEPFQCKVTIYKSKSDHTVRQKDITFVLSRIDQSNDEPKVYGKVKINLSEFYDKQTSTTYTVEMESKHLRKPKMTTSFHFKKSGQVSDINSDEMTETQDSTISIDKWDSTGSPNQSSVNFSAPNTIPFKKDEKDDKNDKNYSQLSKFQRSNSRKTKTMPVSPLMPSQNLIDFMGLKNREHIKLFDAVLKVAWPTPLTPSFIAIPYQYPPAVFPLFASFLKSRIFQKDEPLEENLFDIILDMMQKAPLSISCSNEKRFVTFLVLYVLINTECETYGLDKQRVKSFSEKFKLIVNKSLIAFGKPLLGRTEQFCSHFLGASFEVNELLGEFESNMKDVQNLLMLPAPIKSAVLNSFNAMMDVKLLTKMVSNPSLLTFKNAMIWSSFMTALESSSQSFHHNTNSNNNDTNHDNNNLNLNNPHHTNSQNQKTDKNEEEENTEYEGLDIRHSNNENNNNSYELLPLSSEASKILMMAPQIGKSPEIAKEVCPHLSPNIVLFLLVHVRPDEIMAEPIDASHFVEYYGMQADGGLGEITPNINQNYLDVASSIRVKDWCKCELQAEVVAKFPFFKEYLPASTDSSQ</sequence>
<accession>A0A1J4J638</accession>
<dbReference type="RefSeq" id="XP_068347258.1">
    <property type="nucleotide sequence ID" value="XM_068496021.1"/>
</dbReference>
<dbReference type="PROSITE" id="PS51840">
    <property type="entry name" value="C2_NT"/>
    <property type="match status" value="1"/>
</dbReference>
<feature type="compositionally biased region" description="Polar residues" evidence="1">
    <location>
        <begin position="159"/>
        <end position="186"/>
    </location>
</feature>
<comment type="caution">
    <text evidence="3">The sequence shown here is derived from an EMBL/GenBank/DDBJ whole genome shotgun (WGS) entry which is preliminary data.</text>
</comment>
<dbReference type="EMBL" id="MLAK01001348">
    <property type="protein sequence ID" value="OHS94121.1"/>
    <property type="molecule type" value="Genomic_DNA"/>
</dbReference>
<reference evidence="3" key="1">
    <citation type="submission" date="2016-10" db="EMBL/GenBank/DDBJ databases">
        <authorList>
            <person name="Benchimol M."/>
            <person name="Almeida L.G."/>
            <person name="Vasconcelos A.T."/>
            <person name="Perreira-Neves A."/>
            <person name="Rosa I.A."/>
            <person name="Tasca T."/>
            <person name="Bogo M.R."/>
            <person name="de Souza W."/>
        </authorList>
    </citation>
    <scope>NUCLEOTIDE SEQUENCE [LARGE SCALE GENOMIC DNA]</scope>
    <source>
        <strain evidence="3">K</strain>
    </source>
</reference>
<name>A0A1J4J638_9EUKA</name>
<dbReference type="VEuPathDB" id="TrichDB:TRFO_11410"/>
<dbReference type="GeneID" id="94830725"/>
<keyword evidence="4" id="KW-1185">Reference proteome</keyword>
<feature type="region of interest" description="Disordered" evidence="1">
    <location>
        <begin position="151"/>
        <end position="222"/>
    </location>
</feature>
<dbReference type="Proteomes" id="UP000179807">
    <property type="component" value="Unassembled WGS sequence"/>
</dbReference>
<proteinExistence type="predicted"/>
<dbReference type="AlphaFoldDB" id="A0A1J4J638"/>